<gene>
    <name evidence="6" type="ORF">KOW79_020709</name>
</gene>
<dbReference type="CDD" id="cd05324">
    <property type="entry name" value="carb_red_PTCR-like_SDR_c"/>
    <property type="match status" value="1"/>
</dbReference>
<sequence>MSGRKVALVTGSNKGIGLAIVRALCKQYDGDVYLTARDVGRGTAAVEGLKKEGLAPLFRQLDITDPGSVRAARDFFKAEYGGVDVLINNAGIAFKVADKTPFGTQAEVTLKTNFFATRDMCNEFLPIIKPGGRVVNVSSVMGSIALGRCSPDLQARFRSDDISEEELVGLMERFVKDAQGGMHTQKGWPDTAYGVSKTGVTTLTRIHTRKLTKERPGDGILLNACCPGWVRTDMAGPNATKSPDEGAITPVYLALLPAGSKEPHGQFVSEKTVQPW</sequence>
<comment type="similarity">
    <text evidence="1 5">Belongs to the short-chain dehydrogenases/reductases (SDR) family.</text>
</comment>
<dbReference type="Gene3D" id="3.40.50.720">
    <property type="entry name" value="NAD(P)-binding Rossmann-like Domain"/>
    <property type="match status" value="1"/>
</dbReference>
<dbReference type="GO" id="GO:0004090">
    <property type="term" value="F:carbonyl reductase (NADPH) activity"/>
    <property type="evidence" value="ECO:0007669"/>
    <property type="project" value="UniProtKB-EC"/>
</dbReference>
<evidence type="ECO:0000256" key="1">
    <source>
        <dbReference type="ARBA" id="ARBA00006484"/>
    </source>
</evidence>
<dbReference type="PANTHER" id="PTHR43963">
    <property type="entry name" value="CARBONYL REDUCTASE 1-RELATED"/>
    <property type="match status" value="1"/>
</dbReference>
<reference evidence="6 7" key="1">
    <citation type="submission" date="2021-06" db="EMBL/GenBank/DDBJ databases">
        <title>Chromosome-level genome assembly of the red-tail catfish (Hemibagrus wyckioides).</title>
        <authorList>
            <person name="Shao F."/>
        </authorList>
    </citation>
    <scope>NUCLEOTIDE SEQUENCE [LARGE SCALE GENOMIC DNA]</scope>
    <source>
        <strain evidence="6">EC202008001</strain>
        <tissue evidence="6">Blood</tissue>
    </source>
</reference>
<accession>A0A9D3SDH7</accession>
<dbReference type="PANTHER" id="PTHR43963:SF4">
    <property type="entry name" value="CARBONYL REDUCTASE (NADPH)"/>
    <property type="match status" value="1"/>
</dbReference>
<evidence type="ECO:0000313" key="6">
    <source>
        <dbReference type="EMBL" id="KAG7315843.1"/>
    </source>
</evidence>
<dbReference type="PRINTS" id="PR00081">
    <property type="entry name" value="GDHRDH"/>
</dbReference>
<evidence type="ECO:0000256" key="5">
    <source>
        <dbReference type="RuleBase" id="RU000363"/>
    </source>
</evidence>
<dbReference type="InterPro" id="IPR045313">
    <property type="entry name" value="CBR1-like"/>
</dbReference>
<dbReference type="InterPro" id="IPR002347">
    <property type="entry name" value="SDR_fam"/>
</dbReference>
<evidence type="ECO:0000256" key="4">
    <source>
        <dbReference type="ARBA" id="ARBA00026118"/>
    </source>
</evidence>
<dbReference type="InterPro" id="IPR036291">
    <property type="entry name" value="NAD(P)-bd_dom_sf"/>
</dbReference>
<keyword evidence="2" id="KW-0521">NADP</keyword>
<dbReference type="PRINTS" id="PR00080">
    <property type="entry name" value="SDRFAMILY"/>
</dbReference>
<dbReference type="EC" id="1.1.1.184" evidence="4"/>
<dbReference type="SUPFAM" id="SSF51735">
    <property type="entry name" value="NAD(P)-binding Rossmann-fold domains"/>
    <property type="match status" value="1"/>
</dbReference>
<dbReference type="AlphaFoldDB" id="A0A9D3SDH7"/>
<evidence type="ECO:0000256" key="3">
    <source>
        <dbReference type="ARBA" id="ARBA00023002"/>
    </source>
</evidence>
<dbReference type="Proteomes" id="UP000824219">
    <property type="component" value="Linkage Group LG26"/>
</dbReference>
<protein>
    <recommendedName>
        <fullName evidence="4">carbonyl reductase (NADPH)</fullName>
        <ecNumber evidence="4">1.1.1.184</ecNumber>
    </recommendedName>
</protein>
<evidence type="ECO:0000313" key="7">
    <source>
        <dbReference type="Proteomes" id="UP000824219"/>
    </source>
</evidence>
<dbReference type="EMBL" id="JAHKSW010000026">
    <property type="protein sequence ID" value="KAG7315843.1"/>
    <property type="molecule type" value="Genomic_DNA"/>
</dbReference>
<comment type="caution">
    <text evidence="6">The sequence shown here is derived from an EMBL/GenBank/DDBJ whole genome shotgun (WGS) entry which is preliminary data.</text>
</comment>
<keyword evidence="7" id="KW-1185">Reference proteome</keyword>
<keyword evidence="3" id="KW-0560">Oxidoreductase</keyword>
<dbReference type="Pfam" id="PF00106">
    <property type="entry name" value="adh_short"/>
    <property type="match status" value="1"/>
</dbReference>
<name>A0A9D3SDH7_9TELE</name>
<proteinExistence type="inferred from homology"/>
<dbReference type="OrthoDB" id="7289984at2759"/>
<evidence type="ECO:0000256" key="2">
    <source>
        <dbReference type="ARBA" id="ARBA00022857"/>
    </source>
</evidence>
<organism evidence="6 7">
    <name type="scientific">Hemibagrus wyckioides</name>
    <dbReference type="NCBI Taxonomy" id="337641"/>
    <lineage>
        <taxon>Eukaryota</taxon>
        <taxon>Metazoa</taxon>
        <taxon>Chordata</taxon>
        <taxon>Craniata</taxon>
        <taxon>Vertebrata</taxon>
        <taxon>Euteleostomi</taxon>
        <taxon>Actinopterygii</taxon>
        <taxon>Neopterygii</taxon>
        <taxon>Teleostei</taxon>
        <taxon>Ostariophysi</taxon>
        <taxon>Siluriformes</taxon>
        <taxon>Bagridae</taxon>
        <taxon>Hemibagrus</taxon>
    </lineage>
</organism>